<dbReference type="Pfam" id="PF01386">
    <property type="entry name" value="Ribosomal_L25p"/>
    <property type="match status" value="1"/>
</dbReference>
<sequence length="205" mass="22510">MESIVLNVEPRVCNKNEVKRLRKAGKVPAVVYHKGEETVHVCVNELSLDKLVHSSESHIVDLKFPDGESKRSFLKDVQFDQVTDRVIHADFQFFSAGEVLEMEVPTSFTGESPGVVAGGKMQIIQHTLTVKGTPSNIPQHLTIDTSGLELGQTMHINEIPAETYSGKFEIIGDPETPVVSILAPKVDTGTTETDAEESAEEKVEE</sequence>
<reference evidence="10" key="1">
    <citation type="submission" date="2017-10" db="EMBL/GenBank/DDBJ databases">
        <authorList>
            <person name="Gaisin V.A."/>
            <person name="Rysina M.S."/>
            <person name="Grouzdev D.S."/>
        </authorList>
    </citation>
    <scope>NUCLEOTIDE SEQUENCE [LARGE SCALE GENOMIC DNA]</scope>
    <source>
        <strain evidence="10">V1</strain>
    </source>
</reference>
<evidence type="ECO:0000256" key="5">
    <source>
        <dbReference type="HAMAP-Rule" id="MF_01334"/>
    </source>
</evidence>
<dbReference type="AlphaFoldDB" id="A0A317T9D0"/>
<dbReference type="NCBIfam" id="TIGR00731">
    <property type="entry name" value="bL25_bact_ctc"/>
    <property type="match status" value="1"/>
</dbReference>
<dbReference type="InterPro" id="IPR020056">
    <property type="entry name" value="Rbsml_bL25/Gln-tRNA_synth_N"/>
</dbReference>
<dbReference type="PANTHER" id="PTHR33284:SF1">
    <property type="entry name" value="RIBOSOMAL PROTEIN L25_GLN-TRNA SYNTHETASE, ANTI-CODON-BINDING DOMAIN-CONTAINING PROTEIN"/>
    <property type="match status" value="1"/>
</dbReference>
<comment type="caution">
    <text evidence="9">The sequence shown here is derived from an EMBL/GenBank/DDBJ whole genome shotgun (WGS) entry which is preliminary data.</text>
</comment>
<protein>
    <recommendedName>
        <fullName evidence="5">Large ribosomal subunit protein bL25</fullName>
    </recommendedName>
    <alternativeName>
        <fullName evidence="5">General stress protein CTC</fullName>
    </alternativeName>
</protein>
<dbReference type="EMBL" id="PDNZ01000004">
    <property type="protein sequence ID" value="PWW82021.1"/>
    <property type="molecule type" value="Genomic_DNA"/>
</dbReference>
<dbReference type="GO" id="GO:0003735">
    <property type="term" value="F:structural constituent of ribosome"/>
    <property type="evidence" value="ECO:0007669"/>
    <property type="project" value="InterPro"/>
</dbReference>
<keyword evidence="3 5" id="KW-0689">Ribosomal protein</keyword>
<dbReference type="HAMAP" id="MF_01334">
    <property type="entry name" value="Ribosomal_bL25_CTC"/>
    <property type="match status" value="1"/>
</dbReference>
<keyword evidence="4 5" id="KW-0687">Ribonucleoprotein</keyword>
<evidence type="ECO:0000259" key="8">
    <source>
        <dbReference type="Pfam" id="PF14693"/>
    </source>
</evidence>
<dbReference type="Gene3D" id="2.170.120.20">
    <property type="entry name" value="Ribosomal protein L25, beta domain"/>
    <property type="match status" value="1"/>
</dbReference>
<gene>
    <name evidence="5" type="primary">rplY</name>
    <name evidence="5" type="synonym">ctc</name>
    <name evidence="9" type="ORF">CR164_06645</name>
</gene>
<dbReference type="InterPro" id="IPR020057">
    <property type="entry name" value="Ribosomal_bL25_b-dom"/>
</dbReference>
<feature type="region of interest" description="Disordered" evidence="6">
    <location>
        <begin position="185"/>
        <end position="205"/>
    </location>
</feature>
<dbReference type="InterPro" id="IPR020930">
    <property type="entry name" value="Ribosomal_uL5_bac-type"/>
</dbReference>
<dbReference type="RefSeq" id="WP_110023156.1">
    <property type="nucleotide sequence ID" value="NZ_PDNZ01000004.1"/>
</dbReference>
<keyword evidence="1 5" id="KW-0699">rRNA-binding</keyword>
<comment type="function">
    <text evidence="5">This is one of the proteins that binds to the 5S RNA in the ribosome where it forms part of the central protuberance.</text>
</comment>
<dbReference type="GO" id="GO:0008097">
    <property type="term" value="F:5S rRNA binding"/>
    <property type="evidence" value="ECO:0007669"/>
    <property type="project" value="InterPro"/>
</dbReference>
<dbReference type="InterPro" id="IPR001021">
    <property type="entry name" value="Ribosomal_bL25_long"/>
</dbReference>
<feature type="compositionally biased region" description="Acidic residues" evidence="6">
    <location>
        <begin position="193"/>
        <end position="205"/>
    </location>
</feature>
<dbReference type="Proteomes" id="UP000246278">
    <property type="component" value="Unassembled WGS sequence"/>
</dbReference>
<comment type="similarity">
    <text evidence="5">Belongs to the bacterial ribosomal protein bL25 family. CTC subfamily.</text>
</comment>
<feature type="domain" description="Large ribosomal subunit protein bL25 L25" evidence="7">
    <location>
        <begin position="6"/>
        <end position="91"/>
    </location>
</feature>
<dbReference type="NCBIfam" id="NF004136">
    <property type="entry name" value="PRK05618.3-2"/>
    <property type="match status" value="1"/>
</dbReference>
<accession>A0A317T9D0</accession>
<dbReference type="InterPro" id="IPR011035">
    <property type="entry name" value="Ribosomal_bL25/Gln-tRNA_synth"/>
</dbReference>
<evidence type="ECO:0000256" key="4">
    <source>
        <dbReference type="ARBA" id="ARBA00023274"/>
    </source>
</evidence>
<dbReference type="InterPro" id="IPR037121">
    <property type="entry name" value="Ribosomal_bL25_C"/>
</dbReference>
<dbReference type="CDD" id="cd00495">
    <property type="entry name" value="Ribosomal_L25_TL5_CTC"/>
    <property type="match status" value="1"/>
</dbReference>
<dbReference type="PANTHER" id="PTHR33284">
    <property type="entry name" value="RIBOSOMAL PROTEIN L25/GLN-TRNA SYNTHETASE, ANTI-CODON-BINDING DOMAIN-CONTAINING PROTEIN"/>
    <property type="match status" value="1"/>
</dbReference>
<feature type="domain" description="Large ribosomal subunit protein bL25 beta" evidence="8">
    <location>
        <begin position="100"/>
        <end position="185"/>
    </location>
</feature>
<dbReference type="GO" id="GO:0006412">
    <property type="term" value="P:translation"/>
    <property type="evidence" value="ECO:0007669"/>
    <property type="project" value="UniProtKB-UniRule"/>
</dbReference>
<comment type="subunit">
    <text evidence="5">Part of the 50S ribosomal subunit; part of the 5S rRNA/L5/L18/L25 subcomplex. Contacts the 5S rRNA. Binds to the 5S rRNA independently of L5 and L18.</text>
</comment>
<dbReference type="GO" id="GO:0022625">
    <property type="term" value="C:cytosolic large ribosomal subunit"/>
    <property type="evidence" value="ECO:0007669"/>
    <property type="project" value="TreeGrafter"/>
</dbReference>
<dbReference type="Pfam" id="PF14693">
    <property type="entry name" value="Ribosomal_TL5_C"/>
    <property type="match status" value="1"/>
</dbReference>
<proteinExistence type="inferred from homology"/>
<evidence type="ECO:0000313" key="9">
    <source>
        <dbReference type="EMBL" id="PWW82021.1"/>
    </source>
</evidence>
<dbReference type="InterPro" id="IPR029751">
    <property type="entry name" value="Ribosomal_L25_dom"/>
</dbReference>
<name>A0A317T9D0_9CHLB</name>
<evidence type="ECO:0000313" key="10">
    <source>
        <dbReference type="Proteomes" id="UP000246278"/>
    </source>
</evidence>
<organism evidence="9 10">
    <name type="scientific">Prosthecochloris marina</name>
    <dbReference type="NCBI Taxonomy" id="2017681"/>
    <lineage>
        <taxon>Bacteria</taxon>
        <taxon>Pseudomonadati</taxon>
        <taxon>Chlorobiota</taxon>
        <taxon>Chlorobiia</taxon>
        <taxon>Chlorobiales</taxon>
        <taxon>Chlorobiaceae</taxon>
        <taxon>Prosthecochloris</taxon>
    </lineage>
</organism>
<dbReference type="OrthoDB" id="9786489at2"/>
<evidence type="ECO:0000256" key="1">
    <source>
        <dbReference type="ARBA" id="ARBA00022730"/>
    </source>
</evidence>
<keyword evidence="10" id="KW-1185">Reference proteome</keyword>
<dbReference type="SUPFAM" id="SSF50715">
    <property type="entry name" value="Ribosomal protein L25-like"/>
    <property type="match status" value="1"/>
</dbReference>
<evidence type="ECO:0000259" key="7">
    <source>
        <dbReference type="Pfam" id="PF01386"/>
    </source>
</evidence>
<dbReference type="Gene3D" id="2.40.240.10">
    <property type="entry name" value="Ribosomal Protein L25, Chain P"/>
    <property type="match status" value="1"/>
</dbReference>
<evidence type="ECO:0000256" key="2">
    <source>
        <dbReference type="ARBA" id="ARBA00022884"/>
    </source>
</evidence>
<evidence type="ECO:0000256" key="3">
    <source>
        <dbReference type="ARBA" id="ARBA00022980"/>
    </source>
</evidence>
<keyword evidence="2 5" id="KW-0694">RNA-binding</keyword>
<evidence type="ECO:0000256" key="6">
    <source>
        <dbReference type="SAM" id="MobiDB-lite"/>
    </source>
</evidence>